<proteinExistence type="predicted"/>
<evidence type="ECO:0000313" key="1">
    <source>
        <dbReference type="EMBL" id="CBY30347.1"/>
    </source>
</evidence>
<gene>
    <name evidence="1" type="ORF">GSOID_T00018209001</name>
</gene>
<accession>E4Y3U9</accession>
<reference evidence="1" key="1">
    <citation type="journal article" date="2010" name="Science">
        <title>Plasticity of animal genome architecture unmasked by rapid evolution of a pelagic tunicate.</title>
        <authorList>
            <person name="Denoeud F."/>
            <person name="Henriet S."/>
            <person name="Mungpakdee S."/>
            <person name="Aury J.M."/>
            <person name="Da Silva C."/>
            <person name="Brinkmann H."/>
            <person name="Mikhaleva J."/>
            <person name="Olsen L.C."/>
            <person name="Jubin C."/>
            <person name="Canestro C."/>
            <person name="Bouquet J.M."/>
            <person name="Danks G."/>
            <person name="Poulain J."/>
            <person name="Campsteijn C."/>
            <person name="Adamski M."/>
            <person name="Cross I."/>
            <person name="Yadetie F."/>
            <person name="Muffato M."/>
            <person name="Louis A."/>
            <person name="Butcher S."/>
            <person name="Tsagkogeorga G."/>
            <person name="Konrad A."/>
            <person name="Singh S."/>
            <person name="Jensen M.F."/>
            <person name="Cong E.H."/>
            <person name="Eikeseth-Otteraa H."/>
            <person name="Noel B."/>
            <person name="Anthouard V."/>
            <person name="Porcel B.M."/>
            <person name="Kachouri-Lafond R."/>
            <person name="Nishino A."/>
            <person name="Ugolini M."/>
            <person name="Chourrout P."/>
            <person name="Nishida H."/>
            <person name="Aasland R."/>
            <person name="Huzurbazar S."/>
            <person name="Westhof E."/>
            <person name="Delsuc F."/>
            <person name="Lehrach H."/>
            <person name="Reinhardt R."/>
            <person name="Weissenbach J."/>
            <person name="Roy S.W."/>
            <person name="Artiguenave F."/>
            <person name="Postlethwait J.H."/>
            <person name="Manak J.R."/>
            <person name="Thompson E.M."/>
            <person name="Jaillon O."/>
            <person name="Du Pasquier L."/>
            <person name="Boudinot P."/>
            <person name="Liberles D.A."/>
            <person name="Volff J.N."/>
            <person name="Philippe H."/>
            <person name="Lenhard B."/>
            <person name="Roest Crollius H."/>
            <person name="Wincker P."/>
            <person name="Chourrout D."/>
        </authorList>
    </citation>
    <scope>NUCLEOTIDE SEQUENCE [LARGE SCALE GENOMIC DNA]</scope>
</reference>
<protein>
    <submittedName>
        <fullName evidence="1">Uncharacterized protein</fullName>
    </submittedName>
</protein>
<organism evidence="1">
    <name type="scientific">Oikopleura dioica</name>
    <name type="common">Tunicate</name>
    <dbReference type="NCBI Taxonomy" id="34765"/>
    <lineage>
        <taxon>Eukaryota</taxon>
        <taxon>Metazoa</taxon>
        <taxon>Chordata</taxon>
        <taxon>Tunicata</taxon>
        <taxon>Appendicularia</taxon>
        <taxon>Copelata</taxon>
        <taxon>Oikopleuridae</taxon>
        <taxon>Oikopleura</taxon>
    </lineage>
</organism>
<dbReference type="EMBL" id="FN654275">
    <property type="protein sequence ID" value="CBY30347.1"/>
    <property type="molecule type" value="Genomic_DNA"/>
</dbReference>
<dbReference type="AlphaFoldDB" id="E4Y3U9"/>
<sequence length="46" mass="5325">MGWERTSISRLAAVGRVSIARSFELFQHRAIASQKKNLKQRKLLKN</sequence>
<dbReference type="Proteomes" id="UP000011014">
    <property type="component" value="Unassembled WGS sequence"/>
</dbReference>
<name>E4Y3U9_OIKDI</name>